<evidence type="ECO:0000313" key="2">
    <source>
        <dbReference type="Proteomes" id="UP000256269"/>
    </source>
</evidence>
<gene>
    <name evidence="1" type="ORF">BCF44_107125</name>
</gene>
<keyword evidence="2" id="KW-1185">Reference proteome</keyword>
<name>A0A3E0HHT8_9PSEU</name>
<accession>A0A3E0HHT8</accession>
<evidence type="ECO:0000313" key="1">
    <source>
        <dbReference type="EMBL" id="REH45993.1"/>
    </source>
</evidence>
<organism evidence="1 2">
    <name type="scientific">Kutzneria buriramensis</name>
    <dbReference type="NCBI Taxonomy" id="1045776"/>
    <lineage>
        <taxon>Bacteria</taxon>
        <taxon>Bacillati</taxon>
        <taxon>Actinomycetota</taxon>
        <taxon>Actinomycetes</taxon>
        <taxon>Pseudonocardiales</taxon>
        <taxon>Pseudonocardiaceae</taxon>
        <taxon>Kutzneria</taxon>
    </lineage>
</organism>
<evidence type="ECO:0008006" key="3">
    <source>
        <dbReference type="Google" id="ProtNLM"/>
    </source>
</evidence>
<proteinExistence type="predicted"/>
<dbReference type="EMBL" id="QUNO01000007">
    <property type="protein sequence ID" value="REH45993.1"/>
    <property type="molecule type" value="Genomic_DNA"/>
</dbReference>
<dbReference type="AlphaFoldDB" id="A0A3E0HHT8"/>
<reference evidence="1 2" key="1">
    <citation type="submission" date="2018-08" db="EMBL/GenBank/DDBJ databases">
        <title>Genomic Encyclopedia of Archaeal and Bacterial Type Strains, Phase II (KMG-II): from individual species to whole genera.</title>
        <authorList>
            <person name="Goeker M."/>
        </authorList>
    </citation>
    <scope>NUCLEOTIDE SEQUENCE [LARGE SCALE GENOMIC DNA]</scope>
    <source>
        <strain evidence="1 2">DSM 45791</strain>
    </source>
</reference>
<comment type="caution">
    <text evidence="1">The sequence shown here is derived from an EMBL/GenBank/DDBJ whole genome shotgun (WGS) entry which is preliminary data.</text>
</comment>
<sequence>MNTVVTQILTIAGVLLGSAATFVVTTSAERLRWRRTQSARWDDKRLAAYTEYSNAVKRMVRLCRRIAETRNLLPTGRPVDVDAAFAELGEAETARTLTWETVLLLGDPATVASARAWHEQVWRLERILREGGPDEATFVEAYKTTMLRRNEFYASARADLGVGSGALPELTWSSLQPPTDQ</sequence>
<dbReference type="RefSeq" id="WP_246015374.1">
    <property type="nucleotide sequence ID" value="NZ_CP144375.1"/>
</dbReference>
<dbReference type="Proteomes" id="UP000256269">
    <property type="component" value="Unassembled WGS sequence"/>
</dbReference>
<protein>
    <recommendedName>
        <fullName evidence="3">Secreted protein</fullName>
    </recommendedName>
</protein>